<reference evidence="1" key="1">
    <citation type="submission" date="2020-12" db="EMBL/GenBank/DDBJ databases">
        <title>Metabolic potential, ecology and presence of endohyphal bacteria is reflected in genomic diversity of Mucoromycotina.</title>
        <authorList>
            <person name="Muszewska A."/>
            <person name="Okrasinska A."/>
            <person name="Steczkiewicz K."/>
            <person name="Drgas O."/>
            <person name="Orlowska M."/>
            <person name="Perlinska-Lenart U."/>
            <person name="Aleksandrzak-Piekarczyk T."/>
            <person name="Szatraj K."/>
            <person name="Zielenkiewicz U."/>
            <person name="Pilsyk S."/>
            <person name="Malc E."/>
            <person name="Mieczkowski P."/>
            <person name="Kruszewska J.S."/>
            <person name="Biernat P."/>
            <person name="Pawlowska J."/>
        </authorList>
    </citation>
    <scope>NUCLEOTIDE SEQUENCE</scope>
    <source>
        <strain evidence="1">WA0000051536</strain>
    </source>
</reference>
<organism evidence="1 2">
    <name type="scientific">Umbelopsis vinacea</name>
    <dbReference type="NCBI Taxonomy" id="44442"/>
    <lineage>
        <taxon>Eukaryota</taxon>
        <taxon>Fungi</taxon>
        <taxon>Fungi incertae sedis</taxon>
        <taxon>Mucoromycota</taxon>
        <taxon>Mucoromycotina</taxon>
        <taxon>Umbelopsidomycetes</taxon>
        <taxon>Umbelopsidales</taxon>
        <taxon>Umbelopsidaceae</taxon>
        <taxon>Umbelopsis</taxon>
    </lineage>
</organism>
<dbReference type="Proteomes" id="UP000612746">
    <property type="component" value="Unassembled WGS sequence"/>
</dbReference>
<dbReference type="OrthoDB" id="2120024at2759"/>
<evidence type="ECO:0000313" key="1">
    <source>
        <dbReference type="EMBL" id="KAG2175241.1"/>
    </source>
</evidence>
<dbReference type="EMBL" id="JAEPRA010000015">
    <property type="protein sequence ID" value="KAG2175241.1"/>
    <property type="molecule type" value="Genomic_DNA"/>
</dbReference>
<dbReference type="AlphaFoldDB" id="A0A8H7PJU2"/>
<accession>A0A8H7PJU2</accession>
<proteinExistence type="predicted"/>
<protein>
    <submittedName>
        <fullName evidence="1">Uncharacterized protein</fullName>
    </submittedName>
</protein>
<evidence type="ECO:0000313" key="2">
    <source>
        <dbReference type="Proteomes" id="UP000612746"/>
    </source>
</evidence>
<comment type="caution">
    <text evidence="1">The sequence shown here is derived from an EMBL/GenBank/DDBJ whole genome shotgun (WGS) entry which is preliminary data.</text>
</comment>
<sequence length="89" mass="10190">MLTTVVRPFIRPCFTRTYATASSGKELPFIYQYATPLMKCTAIAIATNLTLQALFNTLEYADYRKGMDGKMEEIEERLRKLEGKNGHSY</sequence>
<keyword evidence="2" id="KW-1185">Reference proteome</keyword>
<name>A0A8H7PJU2_9FUNG</name>
<gene>
    <name evidence="1" type="ORF">INT44_007729</name>
</gene>